<name>A0A0F9EZ48_9ZZZZ</name>
<proteinExistence type="predicted"/>
<gene>
    <name evidence="1" type="ORF">LCGC14_2015360</name>
</gene>
<organism evidence="1">
    <name type="scientific">marine sediment metagenome</name>
    <dbReference type="NCBI Taxonomy" id="412755"/>
    <lineage>
        <taxon>unclassified sequences</taxon>
        <taxon>metagenomes</taxon>
        <taxon>ecological metagenomes</taxon>
    </lineage>
</organism>
<protein>
    <submittedName>
        <fullName evidence="1">Uncharacterized protein</fullName>
    </submittedName>
</protein>
<sequence length="81" mass="9208">MKNITVLQLAEKNMVAHNETCGYETFKDILLDVENETLHFVMDFGFMQSALNIVNLLNLSIQIGEKWDDGTNFTITKKATP</sequence>
<dbReference type="EMBL" id="LAZR01023188">
    <property type="protein sequence ID" value="KKL79383.1"/>
    <property type="molecule type" value="Genomic_DNA"/>
</dbReference>
<reference evidence="1" key="1">
    <citation type="journal article" date="2015" name="Nature">
        <title>Complex archaea that bridge the gap between prokaryotes and eukaryotes.</title>
        <authorList>
            <person name="Spang A."/>
            <person name="Saw J.H."/>
            <person name="Jorgensen S.L."/>
            <person name="Zaremba-Niedzwiedzka K."/>
            <person name="Martijn J."/>
            <person name="Lind A.E."/>
            <person name="van Eijk R."/>
            <person name="Schleper C."/>
            <person name="Guy L."/>
            <person name="Ettema T.J."/>
        </authorList>
    </citation>
    <scope>NUCLEOTIDE SEQUENCE</scope>
</reference>
<comment type="caution">
    <text evidence="1">The sequence shown here is derived from an EMBL/GenBank/DDBJ whole genome shotgun (WGS) entry which is preliminary data.</text>
</comment>
<dbReference type="AlphaFoldDB" id="A0A0F9EZ48"/>
<accession>A0A0F9EZ48</accession>
<evidence type="ECO:0000313" key="1">
    <source>
        <dbReference type="EMBL" id="KKL79383.1"/>
    </source>
</evidence>